<keyword evidence="5" id="KW-0159">Chromosome partition</keyword>
<feature type="compositionally biased region" description="Low complexity" evidence="8">
    <location>
        <begin position="596"/>
        <end position="608"/>
    </location>
</feature>
<keyword evidence="4" id="KW-0963">Cytoplasm</keyword>
<dbReference type="Pfam" id="PF03941">
    <property type="entry name" value="INCENP_ARK-bind"/>
    <property type="match status" value="1"/>
</dbReference>
<dbReference type="InterPro" id="IPR005635">
    <property type="entry name" value="Inner_centromere_prot_ARK-bd"/>
</dbReference>
<protein>
    <recommendedName>
        <fullName evidence="9">Inner centromere protein ARK-binding domain-containing protein</fullName>
    </recommendedName>
</protein>
<feature type="region of interest" description="Disordered" evidence="8">
    <location>
        <begin position="1074"/>
        <end position="1110"/>
    </location>
</feature>
<evidence type="ECO:0000259" key="9">
    <source>
        <dbReference type="Pfam" id="PF03941"/>
    </source>
</evidence>
<comment type="similarity">
    <text evidence="3">Belongs to the INCENP family.</text>
</comment>
<evidence type="ECO:0000256" key="2">
    <source>
        <dbReference type="ARBA" id="ARBA00004186"/>
    </source>
</evidence>
<dbReference type="OrthoDB" id="6123at2759"/>
<feature type="region of interest" description="Disordered" evidence="8">
    <location>
        <begin position="338"/>
        <end position="363"/>
    </location>
</feature>
<dbReference type="Gene3D" id="6.10.250.2990">
    <property type="match status" value="1"/>
</dbReference>
<comment type="subcellular location">
    <subcellularLocation>
        <location evidence="2">Cytoplasm</location>
        <location evidence="2">Cytoskeleton</location>
        <location evidence="2">Spindle</location>
    </subcellularLocation>
    <subcellularLocation>
        <location evidence="1">Nucleus</location>
    </subcellularLocation>
</comment>
<evidence type="ECO:0000313" key="10">
    <source>
        <dbReference type="EMBL" id="KAG5639237.1"/>
    </source>
</evidence>
<reference evidence="10" key="2">
    <citation type="submission" date="2021-10" db="EMBL/GenBank/DDBJ databases">
        <title>Phylogenomics reveals ancestral predisposition of the termite-cultivated fungus Termitomyces towards a domesticated lifestyle.</title>
        <authorList>
            <person name="Auxier B."/>
            <person name="Grum-Grzhimaylo A."/>
            <person name="Cardenas M.E."/>
            <person name="Lodge J.D."/>
            <person name="Laessoe T."/>
            <person name="Pedersen O."/>
            <person name="Smith M.E."/>
            <person name="Kuyper T.W."/>
            <person name="Franco-Molano E.A."/>
            <person name="Baroni T.J."/>
            <person name="Aanen D.K."/>
        </authorList>
    </citation>
    <scope>NUCLEOTIDE SEQUENCE</scope>
    <source>
        <strain evidence="10">D49</strain>
    </source>
</reference>
<accession>A0A9P7G2C7</accession>
<feature type="compositionally biased region" description="Polar residues" evidence="8">
    <location>
        <begin position="143"/>
        <end position="152"/>
    </location>
</feature>
<sequence>MTGLLEWSNSIRFTMSNDPGRLLFQDQLDAHGFHFLDDYLDNILSGPSQDLLIELVKTPGRKKTTSKKLKTFNASKMNHTISVEGEVDINFPINNFHKALLKSKDHVAVDSSETHEPLLFKPSPSQTVDELFSPNLVPHTSLGEPSSTQEPPNTGLLAPRSEQNDLSVIVEDDENTEPSPLSMQQPQNQPEHLPEVTHDIHDLGRHAPPPPPALTVDQSEAMDLSEPSSSTSELVTQETSQSQAQEHASVLERLPAMQYHEVASSLPQILPWIPPGPPDEVPLPLTTPTGTLTFGQDINIPLRDPDELGVSPKDSHIKPGVPLFPTLPAPMPLRKSIRAPPDPSIGSGPLGAATPGAPPGGKRTSWLKKAREVKALEVNSKHITQPLALQTSGQPLPVSSSSNCLKRKSGDMLMELTATGLEDEERAPKSAKSLDSDVAPLKAALEPVNYPSHLDLKGESIDQLQTGQEGMLDRFKRTVEGLGAKVGKSTGKSLGAGAAVSALAEARAAAEARVAERHYQEEVLTGALAHPSKDIAPNPDTETPAETELAERRLSVSDLFPTHVGSLNNGKSKASFELASSDTIGPEPRSKGNYESTSTTPPDSPSASRPMNFILPSGPVFNKPPPVFVPPLPASRPVLKDSAINLPPPPIFLMPTVGIAARLPSLSKIGRLAKESALDSIKSSCIDETDVLAWVPDPQDTQYSSGFEPHPDQHALDEDDSWPTADKVAGGIPWTFGENAKEDSMTWSTLPSQSQRLDTVTSHKDYPTTQDKIGHTSRPIPGAFGIEVDDTDDAEDMEEDVNLVQDDTDPEDVVIHGKSSANVLRSESQMSMASSQSSQSNAGFFGQASKLFSSALGTSKKNKPEVKKVLQMAAVAAKKQQEENDKKAARLRDMENRRQLAIQRKAEEEKARALEQEKKIKEEGERRKREREEHTDKRPLKMNAKKARFFIHYTFPEEDITKKRKLTVTEPDKKELRKPGSKPGPNSSMKQPIALGSSAVYNSILQTAASSTSKPVDLKPVKPPITSAQKGKAKVPPKQQQLPDDDLPPPSQLVQIQMAARAKAQLQAANLVPEPPIASESIELPEINSEYSDSDDEDRPKSFPEWAQSPELREALQVQSTINPDDIFGAIRPLRMEELFKTRTSRFRARTSSANWTGSDRLTVEEERNYAKRMGFK</sequence>
<evidence type="ECO:0000313" key="11">
    <source>
        <dbReference type="Proteomes" id="UP000717328"/>
    </source>
</evidence>
<evidence type="ECO:0000256" key="7">
    <source>
        <dbReference type="ARBA" id="ARBA00023242"/>
    </source>
</evidence>
<evidence type="ECO:0000256" key="5">
    <source>
        <dbReference type="ARBA" id="ARBA00022829"/>
    </source>
</evidence>
<dbReference type="EMBL" id="JABCKI010005727">
    <property type="protein sequence ID" value="KAG5639237.1"/>
    <property type="molecule type" value="Genomic_DNA"/>
</dbReference>
<feature type="region of interest" description="Disordered" evidence="8">
    <location>
        <begin position="114"/>
        <end position="160"/>
    </location>
</feature>
<feature type="domain" description="Inner centromere protein ARK-binding" evidence="9">
    <location>
        <begin position="1086"/>
        <end position="1140"/>
    </location>
</feature>
<feature type="region of interest" description="Disordered" evidence="8">
    <location>
        <begin position="743"/>
        <end position="783"/>
    </location>
</feature>
<evidence type="ECO:0000256" key="6">
    <source>
        <dbReference type="ARBA" id="ARBA00023212"/>
    </source>
</evidence>
<feature type="compositionally biased region" description="Basic and acidic residues" evidence="8">
    <location>
        <begin position="879"/>
        <end position="939"/>
    </location>
</feature>
<dbReference type="AlphaFoldDB" id="A0A9P7G2C7"/>
<feature type="region of interest" description="Disordered" evidence="8">
    <location>
        <begin position="200"/>
        <end position="241"/>
    </location>
</feature>
<feature type="region of interest" description="Disordered" evidence="8">
    <location>
        <begin position="960"/>
        <end position="994"/>
    </location>
</feature>
<feature type="region of interest" description="Disordered" evidence="8">
    <location>
        <begin position="576"/>
        <end position="611"/>
    </location>
</feature>
<dbReference type="PANTHER" id="PTHR13142:SF1">
    <property type="entry name" value="INNER CENTROMERE PROTEIN"/>
    <property type="match status" value="1"/>
</dbReference>
<feature type="compositionally biased region" description="Polar residues" evidence="8">
    <location>
        <begin position="226"/>
        <end position="241"/>
    </location>
</feature>
<feature type="region of interest" description="Disordered" evidence="8">
    <location>
        <begin position="526"/>
        <end position="549"/>
    </location>
</feature>
<evidence type="ECO:0000256" key="1">
    <source>
        <dbReference type="ARBA" id="ARBA00004123"/>
    </source>
</evidence>
<name>A0A9P7G2C7_9AGAR</name>
<keyword evidence="11" id="KW-1185">Reference proteome</keyword>
<evidence type="ECO:0000256" key="4">
    <source>
        <dbReference type="ARBA" id="ARBA00022490"/>
    </source>
</evidence>
<feature type="compositionally biased region" description="Low complexity" evidence="8">
    <location>
        <begin position="346"/>
        <end position="355"/>
    </location>
</feature>
<organism evidence="10 11">
    <name type="scientific">Sphagnurus paluster</name>
    <dbReference type="NCBI Taxonomy" id="117069"/>
    <lineage>
        <taxon>Eukaryota</taxon>
        <taxon>Fungi</taxon>
        <taxon>Dikarya</taxon>
        <taxon>Basidiomycota</taxon>
        <taxon>Agaricomycotina</taxon>
        <taxon>Agaricomycetes</taxon>
        <taxon>Agaricomycetidae</taxon>
        <taxon>Agaricales</taxon>
        <taxon>Tricholomatineae</taxon>
        <taxon>Lyophyllaceae</taxon>
        <taxon>Sphagnurus</taxon>
    </lineage>
</organism>
<evidence type="ECO:0000256" key="3">
    <source>
        <dbReference type="ARBA" id="ARBA00010042"/>
    </source>
</evidence>
<keyword evidence="6" id="KW-0206">Cytoskeleton</keyword>
<dbReference type="PANTHER" id="PTHR13142">
    <property type="entry name" value="INNER CENTROMERE PROTEIN"/>
    <property type="match status" value="1"/>
</dbReference>
<keyword evidence="7" id="KW-0539">Nucleus</keyword>
<feature type="region of interest" description="Disordered" evidence="8">
    <location>
        <begin position="877"/>
        <end position="948"/>
    </location>
</feature>
<proteinExistence type="inferred from homology"/>
<gene>
    <name evidence="10" type="ORF">H0H81_005311</name>
</gene>
<comment type="caution">
    <text evidence="10">The sequence shown here is derived from an EMBL/GenBank/DDBJ whole genome shotgun (WGS) entry which is preliminary data.</text>
</comment>
<dbReference type="GO" id="GO:0005819">
    <property type="term" value="C:spindle"/>
    <property type="evidence" value="ECO:0007669"/>
    <property type="project" value="UniProtKB-SubCell"/>
</dbReference>
<feature type="region of interest" description="Disordered" evidence="8">
    <location>
        <begin position="1008"/>
        <end position="1051"/>
    </location>
</feature>
<dbReference type="GO" id="GO:0005634">
    <property type="term" value="C:nucleus"/>
    <property type="evidence" value="ECO:0007669"/>
    <property type="project" value="UniProtKB-SubCell"/>
</dbReference>
<evidence type="ECO:0000256" key="8">
    <source>
        <dbReference type="SAM" id="MobiDB-lite"/>
    </source>
</evidence>
<dbReference type="Proteomes" id="UP000717328">
    <property type="component" value="Unassembled WGS sequence"/>
</dbReference>
<dbReference type="GO" id="GO:0007059">
    <property type="term" value="P:chromosome segregation"/>
    <property type="evidence" value="ECO:0007669"/>
    <property type="project" value="UniProtKB-KW"/>
</dbReference>
<reference evidence="10" key="1">
    <citation type="submission" date="2021-02" db="EMBL/GenBank/DDBJ databases">
        <authorList>
            <person name="Nieuwenhuis M."/>
            <person name="Van De Peppel L.J.J."/>
        </authorList>
    </citation>
    <scope>NUCLEOTIDE SEQUENCE</scope>
    <source>
        <strain evidence="10">D49</strain>
    </source>
</reference>
<feature type="compositionally biased region" description="Polar residues" evidence="8">
    <location>
        <begin position="745"/>
        <end position="760"/>
    </location>
</feature>